<reference evidence="8" key="1">
    <citation type="submission" date="2021-06" db="EMBL/GenBank/DDBJ databases">
        <authorList>
            <person name="Kallberg Y."/>
            <person name="Tangrot J."/>
            <person name="Rosling A."/>
        </authorList>
    </citation>
    <scope>NUCLEOTIDE SEQUENCE</scope>
    <source>
        <strain evidence="8">BR232B</strain>
    </source>
</reference>
<evidence type="ECO:0000313" key="8">
    <source>
        <dbReference type="EMBL" id="CAG8635948.1"/>
    </source>
</evidence>
<evidence type="ECO:0000256" key="4">
    <source>
        <dbReference type="ARBA" id="ARBA00022980"/>
    </source>
</evidence>
<dbReference type="GO" id="GO:0006412">
    <property type="term" value="P:translation"/>
    <property type="evidence" value="ECO:0007669"/>
    <property type="project" value="InterPro"/>
</dbReference>
<dbReference type="InterPro" id="IPR005485">
    <property type="entry name" value="Rbsml_uL18_euk_arch"/>
</dbReference>
<dbReference type="PANTHER" id="PTHR23410:SF12">
    <property type="entry name" value="LARGE RIBOSOMAL SUBUNIT PROTEIN UL18"/>
    <property type="match status" value="1"/>
</dbReference>
<comment type="similarity">
    <text evidence="2">Belongs to the universal ribosomal protein uL18 family.</text>
</comment>
<accession>A0A9N9GUW4</accession>
<feature type="non-terminal residue" evidence="8">
    <location>
        <position position="316"/>
    </location>
</feature>
<evidence type="ECO:0000259" key="7">
    <source>
        <dbReference type="Pfam" id="PF14204"/>
    </source>
</evidence>
<dbReference type="PRINTS" id="PR00058">
    <property type="entry name" value="RIBOSOMALL5"/>
</dbReference>
<comment type="caution">
    <text evidence="8">The sequence shown here is derived from an EMBL/GenBank/DDBJ whole genome shotgun (WGS) entry which is preliminary data.</text>
</comment>
<dbReference type="InterPro" id="IPR025607">
    <property type="entry name" value="Ribosomal_uL18_C_euk"/>
</dbReference>
<evidence type="ECO:0000256" key="6">
    <source>
        <dbReference type="SAM" id="MobiDB-lite"/>
    </source>
</evidence>
<comment type="subcellular location">
    <subcellularLocation>
        <location evidence="1">Cytoplasm</location>
    </subcellularLocation>
</comment>
<feature type="region of interest" description="Disordered" evidence="6">
    <location>
        <begin position="1"/>
        <end position="21"/>
    </location>
</feature>
<feature type="domain" description="Large ribosomal subunit protein uL18 C-terminal eukaryotes" evidence="7">
    <location>
        <begin position="255"/>
        <end position="310"/>
    </location>
</feature>
<dbReference type="FunFam" id="3.30.420.100:FF:000002">
    <property type="entry name" value="60S ribosomal protein L5"/>
    <property type="match status" value="1"/>
</dbReference>
<feature type="compositionally biased region" description="Acidic residues" evidence="6">
    <location>
        <begin position="11"/>
        <end position="20"/>
    </location>
</feature>
<dbReference type="Pfam" id="PF14204">
    <property type="entry name" value="Ribosomal_L18_c"/>
    <property type="match status" value="1"/>
</dbReference>
<keyword evidence="9" id="KW-1185">Reference proteome</keyword>
<dbReference type="PANTHER" id="PTHR23410">
    <property type="entry name" value="RIBOSOMAL PROTEIN L5-RELATED"/>
    <property type="match status" value="1"/>
</dbReference>
<dbReference type="Proteomes" id="UP000789739">
    <property type="component" value="Unassembled WGS sequence"/>
</dbReference>
<protein>
    <submittedName>
        <fullName evidence="8">5023_t:CDS:1</fullName>
    </submittedName>
</protein>
<dbReference type="SUPFAM" id="SSF53137">
    <property type="entry name" value="Translational machinery components"/>
    <property type="match status" value="1"/>
</dbReference>
<keyword evidence="5" id="KW-0687">Ribonucleoprotein</keyword>
<evidence type="ECO:0000256" key="3">
    <source>
        <dbReference type="ARBA" id="ARBA00022490"/>
    </source>
</evidence>
<keyword evidence="4" id="KW-0689">Ribosomal protein</keyword>
<dbReference type="HAMAP" id="MF_01337_A">
    <property type="entry name" value="Ribosomal_uL18_A"/>
    <property type="match status" value="1"/>
</dbReference>
<dbReference type="EMBL" id="CAJVPI010002111">
    <property type="protein sequence ID" value="CAG8635948.1"/>
    <property type="molecule type" value="Genomic_DNA"/>
</dbReference>
<dbReference type="GO" id="GO:0000027">
    <property type="term" value="P:ribosomal large subunit assembly"/>
    <property type="evidence" value="ECO:0007669"/>
    <property type="project" value="TreeGrafter"/>
</dbReference>
<dbReference type="GO" id="GO:0022625">
    <property type="term" value="C:cytosolic large ribosomal subunit"/>
    <property type="evidence" value="ECO:0007669"/>
    <property type="project" value="TreeGrafter"/>
</dbReference>
<evidence type="ECO:0000256" key="1">
    <source>
        <dbReference type="ARBA" id="ARBA00004496"/>
    </source>
</evidence>
<dbReference type="Gene3D" id="3.30.420.100">
    <property type="match status" value="1"/>
</dbReference>
<dbReference type="AlphaFoldDB" id="A0A9N9GUW4"/>
<dbReference type="OrthoDB" id="1618453at2759"/>
<evidence type="ECO:0000256" key="5">
    <source>
        <dbReference type="ARBA" id="ARBA00023274"/>
    </source>
</evidence>
<dbReference type="GO" id="GO:0003735">
    <property type="term" value="F:structural constituent of ribosome"/>
    <property type="evidence" value="ECO:0007669"/>
    <property type="project" value="InterPro"/>
</dbReference>
<dbReference type="InterPro" id="IPR057268">
    <property type="entry name" value="Ribosomal_L18"/>
</dbReference>
<dbReference type="GO" id="GO:0008097">
    <property type="term" value="F:5S rRNA binding"/>
    <property type="evidence" value="ECO:0007669"/>
    <property type="project" value="InterPro"/>
</dbReference>
<proteinExistence type="inferred from homology"/>
<name>A0A9N9GUW4_9GLOM</name>
<organism evidence="8 9">
    <name type="scientific">Paraglomus brasilianum</name>
    <dbReference type="NCBI Taxonomy" id="144538"/>
    <lineage>
        <taxon>Eukaryota</taxon>
        <taxon>Fungi</taxon>
        <taxon>Fungi incertae sedis</taxon>
        <taxon>Mucoromycota</taxon>
        <taxon>Glomeromycotina</taxon>
        <taxon>Glomeromycetes</taxon>
        <taxon>Paraglomerales</taxon>
        <taxon>Paraglomeraceae</taxon>
        <taxon>Paraglomus</taxon>
    </lineage>
</organism>
<dbReference type="Pfam" id="PF17144">
    <property type="entry name" value="Ribosomal_L5e"/>
    <property type="match status" value="1"/>
</dbReference>
<evidence type="ECO:0000313" key="9">
    <source>
        <dbReference type="Proteomes" id="UP000789739"/>
    </source>
</evidence>
<evidence type="ECO:0000256" key="2">
    <source>
        <dbReference type="ARBA" id="ARBA00007116"/>
    </source>
</evidence>
<feature type="compositionally biased region" description="Polar residues" evidence="6">
    <location>
        <begin position="1"/>
        <end position="10"/>
    </location>
</feature>
<dbReference type="CDD" id="cd00432">
    <property type="entry name" value="Ribosomal_L18_L5e"/>
    <property type="match status" value="1"/>
</dbReference>
<keyword evidence="3" id="KW-0963">Cytoplasm</keyword>
<gene>
    <name evidence="8" type="ORF">PBRASI_LOCUS9507</name>
</gene>
<sequence length="316" mass="35899">EEAKGNNSATDAEDGGEEEGPFVKQVKNKAYFKRYQVKYRRRREGKTDFYARRKLVVQAKNKYNSPKYRLVVRFTNSDVIVQVISARISGDIVLTAAYAHELPRYNIKCGLTNWAAAYSTGLLIARRLLTKIGLADKYEGVLEADGSVSEVEAIEDGPRPFKVFLDVGLKRTTTGSKVFAVMKGASDGGLFVPHSPNRLAGYDPESKELDAEFLRKSIYGGRVADYMRHLQDEDDDKYKRQFSKFVAAGIGPDDLENMYKKAHAAIRQDPVMKKTEKKGDYKEFKKYKKSRLNLKQRRAKVQQKIASFKRNLANDQ</sequence>